<dbReference type="EMBL" id="MCFL01000022">
    <property type="protein sequence ID" value="ORZ35481.1"/>
    <property type="molecule type" value="Genomic_DNA"/>
</dbReference>
<reference evidence="2 3" key="1">
    <citation type="submission" date="2016-07" db="EMBL/GenBank/DDBJ databases">
        <title>Pervasive Adenine N6-methylation of Active Genes in Fungi.</title>
        <authorList>
            <consortium name="DOE Joint Genome Institute"/>
            <person name="Mondo S.J."/>
            <person name="Dannebaum R.O."/>
            <person name="Kuo R.C."/>
            <person name="Labutti K."/>
            <person name="Haridas S."/>
            <person name="Kuo A."/>
            <person name="Salamov A."/>
            <person name="Ahrendt S.R."/>
            <person name="Lipzen A."/>
            <person name="Sullivan W."/>
            <person name="Andreopoulos W.B."/>
            <person name="Clum A."/>
            <person name="Lindquist E."/>
            <person name="Daum C."/>
            <person name="Ramamoorthy G.K."/>
            <person name="Gryganskyi A."/>
            <person name="Culley D."/>
            <person name="Magnuson J.K."/>
            <person name="James T.Y."/>
            <person name="O'Malley M.A."/>
            <person name="Stajich J.E."/>
            <person name="Spatafora J.W."/>
            <person name="Visel A."/>
            <person name="Grigoriev I.V."/>
        </authorList>
    </citation>
    <scope>NUCLEOTIDE SEQUENCE [LARGE SCALE GENOMIC DNA]</scope>
    <source>
        <strain evidence="2 3">PL171</strain>
    </source>
</reference>
<dbReference type="OrthoDB" id="10675417at2759"/>
<proteinExistence type="predicted"/>
<comment type="caution">
    <text evidence="2">The sequence shown here is derived from an EMBL/GenBank/DDBJ whole genome shotgun (WGS) entry which is preliminary data.</text>
</comment>
<feature type="region of interest" description="Disordered" evidence="1">
    <location>
        <begin position="1"/>
        <end position="28"/>
    </location>
</feature>
<dbReference type="AlphaFoldDB" id="A0A1Y2HNU5"/>
<sequence>MHSPNANLPCHVPPKQTRSAGRDTKRPFDHVSAGTIGILVPFRPIKQDPDASVLQQQAAIGLPNQHPSQGRRKRQRLQADPDQWGSKYADLASTQALTEALQRFIAEYACIEQVLASGPPSVAELLQQPLQAREGIGIHRPLFPTRVVTQVDARTITAFACTSLFGTMKKADRTAAMASLDACLDSLVDQHDLPIGNQRVERSTSNPDLLHVSALIPFSRSRIDAVSNSQVLADWAQTLVSKDKSRRLDKLIRTAILAPAVNATNGVAELSPWSPLDRVFALKLALENLQSANLVTIDKNSTTYNFTPVSPISDPTTDPLATLDSSATIPWIPAAHLPLPIDVLTNPQLADFVLSKLMAHFRSTPRGQSNPSNPALSLHETLRVLDKNLTRLFPYVPTRCIAARAILQHLASQQRIHLTTQVLLQPPPPDTNTVPPPLTPKSTITNLCPTMLAIPSCTDTGTRRMQSLTRAVWQTLEARHARTLPAMIHQLVYFHPEVPMAANETESERWVVAEFAVWRAWSELKVVGIKVVEDKAAGEASRVEAGLEEVQAQIASSVFGVGGFDPRKLMLVELVNGAAPGKGPAKRKGKDVV</sequence>
<accession>A0A1Y2HNU5</accession>
<keyword evidence="3" id="KW-1185">Reference proteome</keyword>
<feature type="region of interest" description="Disordered" evidence="1">
    <location>
        <begin position="61"/>
        <end position="81"/>
    </location>
</feature>
<name>A0A1Y2HNU5_9FUNG</name>
<evidence type="ECO:0000256" key="1">
    <source>
        <dbReference type="SAM" id="MobiDB-lite"/>
    </source>
</evidence>
<evidence type="ECO:0000313" key="3">
    <source>
        <dbReference type="Proteomes" id="UP000193411"/>
    </source>
</evidence>
<gene>
    <name evidence="2" type="ORF">BCR44DRAFT_1434313</name>
</gene>
<protein>
    <submittedName>
        <fullName evidence="2">Uncharacterized protein</fullName>
    </submittedName>
</protein>
<organism evidence="2 3">
    <name type="scientific">Catenaria anguillulae PL171</name>
    <dbReference type="NCBI Taxonomy" id="765915"/>
    <lineage>
        <taxon>Eukaryota</taxon>
        <taxon>Fungi</taxon>
        <taxon>Fungi incertae sedis</taxon>
        <taxon>Blastocladiomycota</taxon>
        <taxon>Blastocladiomycetes</taxon>
        <taxon>Blastocladiales</taxon>
        <taxon>Catenariaceae</taxon>
        <taxon>Catenaria</taxon>
    </lineage>
</organism>
<evidence type="ECO:0000313" key="2">
    <source>
        <dbReference type="EMBL" id="ORZ35481.1"/>
    </source>
</evidence>
<dbReference type="Proteomes" id="UP000193411">
    <property type="component" value="Unassembled WGS sequence"/>
</dbReference>